<evidence type="ECO:0000313" key="7">
    <source>
        <dbReference type="Proteomes" id="UP001420932"/>
    </source>
</evidence>
<dbReference type="PANTHER" id="PTHR35129">
    <property type="entry name" value="GUANINE NUCLEOTIDE-BINDING PROTEIN SUBUNIT GAMMA 1"/>
    <property type="match status" value="1"/>
</dbReference>
<reference evidence="6 7" key="1">
    <citation type="submission" date="2024-01" db="EMBL/GenBank/DDBJ databases">
        <title>Genome assemblies of Stephania.</title>
        <authorList>
            <person name="Yang L."/>
        </authorList>
    </citation>
    <scope>NUCLEOTIDE SEQUENCE [LARGE SCALE GENOMIC DNA]</scope>
    <source>
        <strain evidence="6">YNDBR</strain>
        <tissue evidence="6">Leaf</tissue>
    </source>
</reference>
<gene>
    <name evidence="6" type="ORF">Syun_029456</name>
</gene>
<comment type="subcellular location">
    <subcellularLocation>
        <location evidence="1">Cell membrane</location>
    </subcellularLocation>
</comment>
<comment type="caution">
    <text evidence="6">The sequence shown here is derived from an EMBL/GenBank/DDBJ whole genome shotgun (WGS) entry which is preliminary data.</text>
</comment>
<sequence>MYKLILLHLVEVLSERELVTMDVGAPSINRRDGSVGGSAVFNGGDVRGKHRLLAELKRLEQETRFLEEEIEKLDKTTEASAVCKECV</sequence>
<dbReference type="AlphaFoldDB" id="A0AAP0EA02"/>
<dbReference type="GO" id="GO:0007165">
    <property type="term" value="P:signal transduction"/>
    <property type="evidence" value="ECO:0007669"/>
    <property type="project" value="UniProtKB-KW"/>
</dbReference>
<dbReference type="EMBL" id="JBBNAF010000013">
    <property type="protein sequence ID" value="KAK9087062.1"/>
    <property type="molecule type" value="Genomic_DNA"/>
</dbReference>
<protein>
    <submittedName>
        <fullName evidence="6">Uncharacterized protein</fullName>
    </submittedName>
</protein>
<dbReference type="Proteomes" id="UP001420932">
    <property type="component" value="Unassembled WGS sequence"/>
</dbReference>
<keyword evidence="2" id="KW-1003">Cell membrane</keyword>
<keyword evidence="7" id="KW-1185">Reference proteome</keyword>
<evidence type="ECO:0000256" key="3">
    <source>
        <dbReference type="ARBA" id="ARBA00023136"/>
    </source>
</evidence>
<name>A0AAP0EA02_9MAGN</name>
<evidence type="ECO:0000256" key="1">
    <source>
        <dbReference type="ARBA" id="ARBA00004236"/>
    </source>
</evidence>
<evidence type="ECO:0000313" key="6">
    <source>
        <dbReference type="EMBL" id="KAK9087062.1"/>
    </source>
</evidence>
<accession>A0AAP0EA02</accession>
<proteinExistence type="predicted"/>
<evidence type="ECO:0000256" key="5">
    <source>
        <dbReference type="SAM" id="Coils"/>
    </source>
</evidence>
<dbReference type="InterPro" id="IPR045878">
    <property type="entry name" value="GG1/2"/>
</dbReference>
<dbReference type="GO" id="GO:0005886">
    <property type="term" value="C:plasma membrane"/>
    <property type="evidence" value="ECO:0007669"/>
    <property type="project" value="UniProtKB-SubCell"/>
</dbReference>
<dbReference type="PANTHER" id="PTHR35129:SF1">
    <property type="entry name" value="GUANINE NUCLEOTIDE-BINDING PROTEIN SUBUNIT GAMMA 1"/>
    <property type="match status" value="1"/>
</dbReference>
<feature type="coiled-coil region" evidence="5">
    <location>
        <begin position="49"/>
        <end position="76"/>
    </location>
</feature>
<keyword evidence="3" id="KW-0472">Membrane</keyword>
<evidence type="ECO:0000256" key="2">
    <source>
        <dbReference type="ARBA" id="ARBA00022475"/>
    </source>
</evidence>
<organism evidence="6 7">
    <name type="scientific">Stephania yunnanensis</name>
    <dbReference type="NCBI Taxonomy" id="152371"/>
    <lineage>
        <taxon>Eukaryota</taxon>
        <taxon>Viridiplantae</taxon>
        <taxon>Streptophyta</taxon>
        <taxon>Embryophyta</taxon>
        <taxon>Tracheophyta</taxon>
        <taxon>Spermatophyta</taxon>
        <taxon>Magnoliopsida</taxon>
        <taxon>Ranunculales</taxon>
        <taxon>Menispermaceae</taxon>
        <taxon>Menispermoideae</taxon>
        <taxon>Cissampelideae</taxon>
        <taxon>Stephania</taxon>
    </lineage>
</organism>
<keyword evidence="5" id="KW-0175">Coiled coil</keyword>
<evidence type="ECO:0000256" key="4">
    <source>
        <dbReference type="ARBA" id="ARBA00023224"/>
    </source>
</evidence>
<keyword evidence="4" id="KW-0807">Transducer</keyword>